<organism evidence="1 2">
    <name type="scientific">Enterococcus florum</name>
    <dbReference type="NCBI Taxonomy" id="2480627"/>
    <lineage>
        <taxon>Bacteria</taxon>
        <taxon>Bacillati</taxon>
        <taxon>Bacillota</taxon>
        <taxon>Bacilli</taxon>
        <taxon>Lactobacillales</taxon>
        <taxon>Enterococcaceae</taxon>
        <taxon>Enterococcus</taxon>
    </lineage>
</organism>
<sequence length="57" mass="6387">MLVEVEEDPVDELELDDDPELEVLDVPDELDDVGRVALELELLLVEDVLLELCVALV</sequence>
<protein>
    <submittedName>
        <fullName evidence="1">Uncharacterized protein</fullName>
    </submittedName>
</protein>
<dbReference type="EMBL" id="BJCC01000031">
    <property type="protein sequence ID" value="GCF95393.1"/>
    <property type="molecule type" value="Genomic_DNA"/>
</dbReference>
<dbReference type="Proteomes" id="UP000290567">
    <property type="component" value="Unassembled WGS sequence"/>
</dbReference>
<keyword evidence="2" id="KW-1185">Reference proteome</keyword>
<gene>
    <name evidence="1" type="ORF">NRIC_32840</name>
</gene>
<accession>A0A4P5PRJ6</accession>
<reference evidence="2" key="1">
    <citation type="submission" date="2019-02" db="EMBL/GenBank/DDBJ databases">
        <title>Draft genome sequence of Enterococcus sp. Gos25-1.</title>
        <authorList>
            <person name="Tanaka N."/>
            <person name="Shiwa Y."/>
            <person name="Fujita N."/>
        </authorList>
    </citation>
    <scope>NUCLEOTIDE SEQUENCE [LARGE SCALE GENOMIC DNA]</scope>
    <source>
        <strain evidence="2">Gos25-1</strain>
    </source>
</reference>
<evidence type="ECO:0000313" key="1">
    <source>
        <dbReference type="EMBL" id="GCF95393.1"/>
    </source>
</evidence>
<comment type="caution">
    <text evidence="1">The sequence shown here is derived from an EMBL/GenBank/DDBJ whole genome shotgun (WGS) entry which is preliminary data.</text>
</comment>
<proteinExistence type="predicted"/>
<evidence type="ECO:0000313" key="2">
    <source>
        <dbReference type="Proteomes" id="UP000290567"/>
    </source>
</evidence>
<dbReference type="AlphaFoldDB" id="A0A4P5PRJ6"/>
<name>A0A4P5PRJ6_9ENTE</name>